<organism evidence="3 4">
    <name type="scientific">Protopolystoma xenopodis</name>
    <dbReference type="NCBI Taxonomy" id="117903"/>
    <lineage>
        <taxon>Eukaryota</taxon>
        <taxon>Metazoa</taxon>
        <taxon>Spiralia</taxon>
        <taxon>Lophotrochozoa</taxon>
        <taxon>Platyhelminthes</taxon>
        <taxon>Monogenea</taxon>
        <taxon>Polyopisthocotylea</taxon>
        <taxon>Polystomatidea</taxon>
        <taxon>Polystomatidae</taxon>
        <taxon>Protopolystoma</taxon>
    </lineage>
</organism>
<evidence type="ECO:0000313" key="3">
    <source>
        <dbReference type="EMBL" id="VEL21776.1"/>
    </source>
</evidence>
<dbReference type="GO" id="GO:0051082">
    <property type="term" value="F:unfolded protein binding"/>
    <property type="evidence" value="ECO:0007669"/>
    <property type="project" value="InterPro"/>
</dbReference>
<dbReference type="InterPro" id="IPR008971">
    <property type="entry name" value="HSP40/DnaJ_pept-bd"/>
</dbReference>
<dbReference type="Gene3D" id="2.60.260.20">
    <property type="entry name" value="Urease metallochaperone UreE, N-terminal domain"/>
    <property type="match status" value="2"/>
</dbReference>
<proteinExistence type="predicted"/>
<name>A0A448WW95_9PLAT</name>
<dbReference type="GO" id="GO:0006457">
    <property type="term" value="P:protein folding"/>
    <property type="evidence" value="ECO:0007669"/>
    <property type="project" value="InterPro"/>
</dbReference>
<dbReference type="GO" id="GO:0007005">
    <property type="term" value="P:mitochondrion organization"/>
    <property type="evidence" value="ECO:0007669"/>
    <property type="project" value="TreeGrafter"/>
</dbReference>
<keyword evidence="1" id="KW-0143">Chaperone</keyword>
<dbReference type="Gene3D" id="2.10.230.10">
    <property type="entry name" value="Heat shock protein DnaJ, cysteine-rich domain"/>
    <property type="match status" value="1"/>
</dbReference>
<dbReference type="AlphaFoldDB" id="A0A448WW95"/>
<dbReference type="EMBL" id="CAAALY010053063">
    <property type="protein sequence ID" value="VEL21776.1"/>
    <property type="molecule type" value="Genomic_DNA"/>
</dbReference>
<dbReference type="GO" id="GO:0005739">
    <property type="term" value="C:mitochondrion"/>
    <property type="evidence" value="ECO:0007669"/>
    <property type="project" value="TreeGrafter"/>
</dbReference>
<comment type="caution">
    <text evidence="3">The sequence shown here is derived from an EMBL/GenBank/DDBJ whole genome shotgun (WGS) entry which is preliminary data.</text>
</comment>
<dbReference type="InterPro" id="IPR051938">
    <property type="entry name" value="Apopto_cytoskel_mod"/>
</dbReference>
<dbReference type="OrthoDB" id="10256793at2759"/>
<dbReference type="SUPFAM" id="SSF49493">
    <property type="entry name" value="HSP40/DnaJ peptide-binding domain"/>
    <property type="match status" value="1"/>
</dbReference>
<evidence type="ECO:0000259" key="2">
    <source>
        <dbReference type="Pfam" id="PF01556"/>
    </source>
</evidence>
<gene>
    <name evidence="3" type="ORF">PXEA_LOCUS15216</name>
</gene>
<sequence>MSIYRLEQNLVFILIGQLGGQRRQQKRKRKFTYNLPSMRREKGTAWNWRRYLSELQGCQGSGQIIRYPCVECQGTGRVVDKKVISIAVPPGVEDGQTLRVSVNGVRGFTSQEIFVTFNVERSQYFRRDGADIHSDITISLAQASLGGQVRVPGIHGQMLVN</sequence>
<feature type="domain" description="Chaperone DnaJ C-terminal" evidence="2">
    <location>
        <begin position="38"/>
        <end position="158"/>
    </location>
</feature>
<accession>A0A448WW95</accession>
<dbReference type="PANTHER" id="PTHR44145:SF3">
    <property type="entry name" value="DNAJ HOMOLOG SUBFAMILY A MEMBER 3, MITOCHONDRIAL"/>
    <property type="match status" value="1"/>
</dbReference>
<dbReference type="CDD" id="cd10747">
    <property type="entry name" value="DnaJ_C"/>
    <property type="match status" value="1"/>
</dbReference>
<protein>
    <recommendedName>
        <fullName evidence="2">Chaperone DnaJ C-terminal domain-containing protein</fullName>
    </recommendedName>
</protein>
<dbReference type="InterPro" id="IPR002939">
    <property type="entry name" value="DnaJ_C"/>
</dbReference>
<dbReference type="Pfam" id="PF01556">
    <property type="entry name" value="DnaJ_C"/>
    <property type="match status" value="1"/>
</dbReference>
<keyword evidence="4" id="KW-1185">Reference proteome</keyword>
<reference evidence="3" key="1">
    <citation type="submission" date="2018-11" db="EMBL/GenBank/DDBJ databases">
        <authorList>
            <consortium name="Pathogen Informatics"/>
        </authorList>
    </citation>
    <scope>NUCLEOTIDE SEQUENCE</scope>
</reference>
<dbReference type="PANTHER" id="PTHR44145">
    <property type="entry name" value="DNAJ HOMOLOG SUBFAMILY A MEMBER 3, MITOCHONDRIAL"/>
    <property type="match status" value="1"/>
</dbReference>
<evidence type="ECO:0000313" key="4">
    <source>
        <dbReference type="Proteomes" id="UP000784294"/>
    </source>
</evidence>
<evidence type="ECO:0000256" key="1">
    <source>
        <dbReference type="ARBA" id="ARBA00023186"/>
    </source>
</evidence>
<dbReference type="GO" id="GO:0043066">
    <property type="term" value="P:negative regulation of apoptotic process"/>
    <property type="evidence" value="ECO:0007669"/>
    <property type="project" value="TreeGrafter"/>
</dbReference>
<dbReference type="Proteomes" id="UP000784294">
    <property type="component" value="Unassembled WGS sequence"/>
</dbReference>